<dbReference type="Proteomes" id="UP000072741">
    <property type="component" value="Unassembled WGS sequence"/>
</dbReference>
<dbReference type="AlphaFoldDB" id="A0A147GPX0"/>
<gene>
    <name evidence="1" type="ORF">NS331_18180</name>
</gene>
<reference evidence="1 2" key="1">
    <citation type="journal article" date="2016" name="Front. Microbiol.">
        <title>Genomic Resource of Rice Seed Associated Bacteria.</title>
        <authorList>
            <person name="Midha S."/>
            <person name="Bansal K."/>
            <person name="Sharma S."/>
            <person name="Kumar N."/>
            <person name="Patil P.P."/>
            <person name="Chaudhry V."/>
            <person name="Patil P.B."/>
        </authorList>
    </citation>
    <scope>NUCLEOTIDE SEQUENCE [LARGE SCALE GENOMIC DNA]</scope>
    <source>
        <strain evidence="1 2">NS331</strain>
    </source>
</reference>
<comment type="caution">
    <text evidence="1">The sequence shown here is derived from an EMBL/GenBank/DDBJ whole genome shotgun (WGS) entry which is preliminary data.</text>
</comment>
<evidence type="ECO:0000313" key="1">
    <source>
        <dbReference type="EMBL" id="KTT16635.1"/>
    </source>
</evidence>
<dbReference type="RefSeq" id="WP_058643362.1">
    <property type="nucleotide sequence ID" value="NZ_LDSL01000123.1"/>
</dbReference>
<accession>A0A147GPX0</accession>
<keyword evidence="2" id="KW-1185">Reference proteome</keyword>
<name>A0A147GPX0_9BURK</name>
<dbReference type="EMBL" id="LDSL01000123">
    <property type="protein sequence ID" value="KTT16635.1"/>
    <property type="molecule type" value="Genomic_DNA"/>
</dbReference>
<dbReference type="OrthoDB" id="8908038at2"/>
<proteinExistence type="predicted"/>
<sequence length="78" mass="8486">MPLSLLHQLARVALPVSLTDGADVDSVRMLALAGHVKADIPRPVRTLRGYHQPPATVVAITPLGQRMIERFPREPEAA</sequence>
<evidence type="ECO:0000313" key="2">
    <source>
        <dbReference type="Proteomes" id="UP000072741"/>
    </source>
</evidence>
<organism evidence="1 2">
    <name type="scientific">Pseudacidovorax intermedius</name>
    <dbReference type="NCBI Taxonomy" id="433924"/>
    <lineage>
        <taxon>Bacteria</taxon>
        <taxon>Pseudomonadati</taxon>
        <taxon>Pseudomonadota</taxon>
        <taxon>Betaproteobacteria</taxon>
        <taxon>Burkholderiales</taxon>
        <taxon>Comamonadaceae</taxon>
        <taxon>Pseudacidovorax</taxon>
    </lineage>
</organism>
<protein>
    <submittedName>
        <fullName evidence="1">Uncharacterized protein</fullName>
    </submittedName>
</protein>